<proteinExistence type="predicted"/>
<protein>
    <submittedName>
        <fullName evidence="1">Uncharacterized protein</fullName>
    </submittedName>
</protein>
<organism evidence="1 2">
    <name type="scientific">Nitzschia inconspicua</name>
    <dbReference type="NCBI Taxonomy" id="303405"/>
    <lineage>
        <taxon>Eukaryota</taxon>
        <taxon>Sar</taxon>
        <taxon>Stramenopiles</taxon>
        <taxon>Ochrophyta</taxon>
        <taxon>Bacillariophyta</taxon>
        <taxon>Bacillariophyceae</taxon>
        <taxon>Bacillariophycidae</taxon>
        <taxon>Bacillariales</taxon>
        <taxon>Bacillariaceae</taxon>
        <taxon>Nitzschia</taxon>
    </lineage>
</organism>
<reference evidence="1" key="2">
    <citation type="submission" date="2021-04" db="EMBL/GenBank/DDBJ databases">
        <authorList>
            <person name="Podell S."/>
        </authorList>
    </citation>
    <scope>NUCLEOTIDE SEQUENCE</scope>
    <source>
        <strain evidence="1">Hildebrandi</strain>
    </source>
</reference>
<gene>
    <name evidence="1" type="ORF">IV203_011866</name>
</gene>
<accession>A0A9K3KTX9</accession>
<comment type="caution">
    <text evidence="1">The sequence shown here is derived from an EMBL/GenBank/DDBJ whole genome shotgun (WGS) entry which is preliminary data.</text>
</comment>
<keyword evidence="2" id="KW-1185">Reference proteome</keyword>
<dbReference type="Proteomes" id="UP000693970">
    <property type="component" value="Unassembled WGS sequence"/>
</dbReference>
<sequence length="218" mass="24456">MSWWDKVKKSGQKTKLRADITLAERESKARQKKFGIDLYNVLANDKQKLLGVAAGTLFKGNQEELKAAFERARDDIAGRLAHKEELQRKRDVLEVKGAHTMPDTTVGEKLNKAGKAVADAGMDTKLRAQQALIDREIKIRKEEFGLEIFHAVKPSDQKERGIKGALSNAISNLSEHEKDIQSVIDLAKKDVEAIDRKIQSLNRQMHLVDPESQPLAPN</sequence>
<dbReference type="OrthoDB" id="41458at2759"/>
<evidence type="ECO:0000313" key="1">
    <source>
        <dbReference type="EMBL" id="KAG7349269.1"/>
    </source>
</evidence>
<dbReference type="EMBL" id="JAGRRH010000019">
    <property type="protein sequence ID" value="KAG7349269.1"/>
    <property type="molecule type" value="Genomic_DNA"/>
</dbReference>
<dbReference type="AlphaFoldDB" id="A0A9K3KTX9"/>
<reference evidence="1" key="1">
    <citation type="journal article" date="2021" name="Sci. Rep.">
        <title>Diploid genomic architecture of Nitzschia inconspicua, an elite biomass production diatom.</title>
        <authorList>
            <person name="Oliver A."/>
            <person name="Podell S."/>
            <person name="Pinowska A."/>
            <person name="Traller J.C."/>
            <person name="Smith S.R."/>
            <person name="McClure R."/>
            <person name="Beliaev A."/>
            <person name="Bohutskyi P."/>
            <person name="Hill E.A."/>
            <person name="Rabines A."/>
            <person name="Zheng H."/>
            <person name="Allen L.Z."/>
            <person name="Kuo A."/>
            <person name="Grigoriev I.V."/>
            <person name="Allen A.E."/>
            <person name="Hazlebeck D."/>
            <person name="Allen E.E."/>
        </authorList>
    </citation>
    <scope>NUCLEOTIDE SEQUENCE</scope>
    <source>
        <strain evidence="1">Hildebrandi</strain>
    </source>
</reference>
<name>A0A9K3KTX9_9STRA</name>
<evidence type="ECO:0000313" key="2">
    <source>
        <dbReference type="Proteomes" id="UP000693970"/>
    </source>
</evidence>